<dbReference type="PANTHER" id="PTHR33744:SF1">
    <property type="entry name" value="DNA-BINDING TRANSCRIPTIONAL ACTIVATOR ADER"/>
    <property type="match status" value="1"/>
</dbReference>
<accession>A0ABT6KYU1</accession>
<dbReference type="Gene3D" id="1.10.10.2840">
    <property type="entry name" value="PucR C-terminal helix-turn-helix domain"/>
    <property type="match status" value="1"/>
</dbReference>
<dbReference type="Pfam" id="PF13556">
    <property type="entry name" value="HTH_30"/>
    <property type="match status" value="1"/>
</dbReference>
<dbReference type="InterPro" id="IPR051448">
    <property type="entry name" value="CdaR-like_regulators"/>
</dbReference>
<dbReference type="PANTHER" id="PTHR33744">
    <property type="entry name" value="CARBOHYDRATE DIACID REGULATOR"/>
    <property type="match status" value="1"/>
</dbReference>
<reference evidence="2 3" key="1">
    <citation type="submission" date="2023-04" db="EMBL/GenBank/DDBJ databases">
        <title>Forest soil microbial communities from Buena Vista Peninsula, Colon Province, Panama.</title>
        <authorList>
            <person name="Bouskill N."/>
        </authorList>
    </citation>
    <scope>NUCLEOTIDE SEQUENCE [LARGE SCALE GENOMIC DNA]</scope>
    <source>
        <strain evidence="2 3">AC80</strain>
    </source>
</reference>
<evidence type="ECO:0000313" key="2">
    <source>
        <dbReference type="EMBL" id="MDH6195831.1"/>
    </source>
</evidence>
<dbReference type="EMBL" id="JARXVE010000003">
    <property type="protein sequence ID" value="MDH6195831.1"/>
    <property type="molecule type" value="Genomic_DNA"/>
</dbReference>
<evidence type="ECO:0000259" key="1">
    <source>
        <dbReference type="Pfam" id="PF13556"/>
    </source>
</evidence>
<dbReference type="InterPro" id="IPR042070">
    <property type="entry name" value="PucR_C-HTH_sf"/>
</dbReference>
<dbReference type="InterPro" id="IPR025736">
    <property type="entry name" value="PucR_C-HTH_dom"/>
</dbReference>
<comment type="caution">
    <text evidence="2">The sequence shown here is derived from an EMBL/GenBank/DDBJ whole genome shotgun (WGS) entry which is preliminary data.</text>
</comment>
<dbReference type="RefSeq" id="WP_280832448.1">
    <property type="nucleotide sequence ID" value="NZ_JARXVE010000003.1"/>
</dbReference>
<gene>
    <name evidence="2" type="ORF">M2272_002471</name>
</gene>
<keyword evidence="2" id="KW-0238">DNA-binding</keyword>
<keyword evidence="3" id="KW-1185">Reference proteome</keyword>
<dbReference type="Proteomes" id="UP001160130">
    <property type="component" value="Unassembled WGS sequence"/>
</dbReference>
<organism evidence="2 3">
    <name type="scientific">Mycolicibacterium frederiksbergense</name>
    <dbReference type="NCBI Taxonomy" id="117567"/>
    <lineage>
        <taxon>Bacteria</taxon>
        <taxon>Bacillati</taxon>
        <taxon>Actinomycetota</taxon>
        <taxon>Actinomycetes</taxon>
        <taxon>Mycobacteriales</taxon>
        <taxon>Mycobacteriaceae</taxon>
        <taxon>Mycolicibacterium</taxon>
    </lineage>
</organism>
<dbReference type="GO" id="GO:0003677">
    <property type="term" value="F:DNA binding"/>
    <property type="evidence" value="ECO:0007669"/>
    <property type="project" value="UniProtKB-KW"/>
</dbReference>
<sequence>MPQLTLAEVLRLPAFRRASPVVLAGSAFLNRPIRWAEAVQVADAAPGSGTGQGPHVHRLEDLHLRGLLSLFGDDDRIRLFVDRELGALRMHDASHDDGVGLMAVLQACLRHPTSKTAAASSVHLSRSAFYDRLLKLEQVLEVDLDDPETRASLYVAIVADELLAHTAS</sequence>
<feature type="domain" description="PucR C-terminal helix-turn-helix" evidence="1">
    <location>
        <begin position="101"/>
        <end position="158"/>
    </location>
</feature>
<proteinExistence type="predicted"/>
<name>A0ABT6KYU1_9MYCO</name>
<evidence type="ECO:0000313" key="3">
    <source>
        <dbReference type="Proteomes" id="UP001160130"/>
    </source>
</evidence>
<protein>
    <submittedName>
        <fullName evidence="2">DNA-binding PucR family transcriptional regulator</fullName>
    </submittedName>
</protein>